<dbReference type="OrthoDB" id="2655051at2"/>
<evidence type="ECO:0000313" key="2">
    <source>
        <dbReference type="Proteomes" id="UP000269665"/>
    </source>
</evidence>
<name>A0A8B3GA33_PECPM</name>
<sequence>MNIIDVFFYKLENFINPRCYRKDFPPYYYKEDERDLYLISVKGENGKLYSLTRWHDIFPKRKIDKITHEIGFSEKDCYAIKMILSRFGYLFQIDNRQRTNKDIHVIFYVFQLIFLKKNKKNGEDINYFFKFLCFELGIDDEVYDKFYVHDNRLLLKSEKLGNIDVYNHIIEFYSKIGSNKNREVIENIKSFQLSVMDLLFSKKNKMKEIPINDIKKHLVNPEAFLLKYKKSKKIIFDSLIDCFNKYQSNENLFISNSILMNYSYYILKNNNKKIMSLKKYVGDDTIFSLILSSIAFRGIIVNEDTFINMGLAEHLNLPDREETTLYNLIYSI</sequence>
<dbReference type="EMBL" id="PSZG01000001">
    <property type="protein sequence ID" value="RKO79013.1"/>
    <property type="molecule type" value="Genomic_DNA"/>
</dbReference>
<comment type="caution">
    <text evidence="1">The sequence shown here is derived from an EMBL/GenBank/DDBJ whole genome shotgun (WGS) entry which is preliminary data.</text>
</comment>
<dbReference type="KEGG" id="ppar:A8F97_15785"/>
<accession>A0A8B3GA33</accession>
<organism evidence="1 2">
    <name type="scientific">Pectobacterium parmentieri</name>
    <dbReference type="NCBI Taxonomy" id="1905730"/>
    <lineage>
        <taxon>Bacteria</taxon>
        <taxon>Pseudomonadati</taxon>
        <taxon>Pseudomonadota</taxon>
        <taxon>Gammaproteobacteria</taxon>
        <taxon>Enterobacterales</taxon>
        <taxon>Pectobacteriaceae</taxon>
        <taxon>Pectobacterium</taxon>
    </lineage>
</organism>
<dbReference type="Proteomes" id="UP000269665">
    <property type="component" value="Unassembled WGS sequence"/>
</dbReference>
<gene>
    <name evidence="1" type="ORF">C5E00_20735</name>
</gene>
<dbReference type="GeneID" id="45850926"/>
<proteinExistence type="predicted"/>
<dbReference type="RefSeq" id="WP_033070815.1">
    <property type="nucleotide sequence ID" value="NZ_CP015749.1"/>
</dbReference>
<evidence type="ECO:0000313" key="1">
    <source>
        <dbReference type="EMBL" id="RKO79013.1"/>
    </source>
</evidence>
<dbReference type="AlphaFoldDB" id="A0A8B3GA33"/>
<protein>
    <submittedName>
        <fullName evidence="1">Uncharacterized protein</fullName>
    </submittedName>
</protein>
<reference evidence="1 2" key="1">
    <citation type="journal article" date="2018" name="BMC Genomics">
        <title>High genomic variability in the plant pathogenic bacterium Pectobacterium parmentieri deciphered from de novo assembled complete genomes.</title>
        <authorList>
            <person name="Zoledowska S."/>
            <person name="Motyka-Pomagruk A."/>
            <person name="Sledz W."/>
            <person name="Mengoni A."/>
            <person name="Lojkowska E."/>
        </authorList>
    </citation>
    <scope>NUCLEOTIDE SEQUENCE [LARGE SCALE GENOMIC DNA]</scope>
    <source>
        <strain evidence="1 2">IFB5626</strain>
    </source>
</reference>